<evidence type="ECO:0000313" key="2">
    <source>
        <dbReference type="EMBL" id="CAF0928073.1"/>
    </source>
</evidence>
<evidence type="ECO:0000256" key="1">
    <source>
        <dbReference type="SAM" id="Phobius"/>
    </source>
</evidence>
<dbReference type="Proteomes" id="UP000663860">
    <property type="component" value="Unassembled WGS sequence"/>
</dbReference>
<accession>A0A818SY78</accession>
<keyword evidence="1" id="KW-1133">Transmembrane helix</keyword>
<reference evidence="3" key="1">
    <citation type="submission" date="2021-02" db="EMBL/GenBank/DDBJ databases">
        <authorList>
            <person name="Nowell W R."/>
        </authorList>
    </citation>
    <scope>NUCLEOTIDE SEQUENCE</scope>
</reference>
<dbReference type="EMBL" id="CAJOBB010000438">
    <property type="protein sequence ID" value="CAF3679385.1"/>
    <property type="molecule type" value="Genomic_DNA"/>
</dbReference>
<feature type="transmembrane region" description="Helical" evidence="1">
    <location>
        <begin position="6"/>
        <end position="28"/>
    </location>
</feature>
<comment type="caution">
    <text evidence="3">The sequence shown here is derived from an EMBL/GenBank/DDBJ whole genome shotgun (WGS) entry which is preliminary data.</text>
</comment>
<name>A0A818SY78_9BILA</name>
<organism evidence="3 4">
    <name type="scientific">Adineta steineri</name>
    <dbReference type="NCBI Taxonomy" id="433720"/>
    <lineage>
        <taxon>Eukaryota</taxon>
        <taxon>Metazoa</taxon>
        <taxon>Spiralia</taxon>
        <taxon>Gnathifera</taxon>
        <taxon>Rotifera</taxon>
        <taxon>Eurotatoria</taxon>
        <taxon>Bdelloidea</taxon>
        <taxon>Adinetida</taxon>
        <taxon>Adinetidae</taxon>
        <taxon>Adineta</taxon>
    </lineage>
</organism>
<protein>
    <submittedName>
        <fullName evidence="3">Uncharacterized protein</fullName>
    </submittedName>
</protein>
<dbReference type="AlphaFoldDB" id="A0A818SY78"/>
<evidence type="ECO:0000313" key="4">
    <source>
        <dbReference type="Proteomes" id="UP000663868"/>
    </source>
</evidence>
<proteinExistence type="predicted"/>
<dbReference type="Proteomes" id="UP000663868">
    <property type="component" value="Unassembled WGS sequence"/>
</dbReference>
<evidence type="ECO:0000313" key="3">
    <source>
        <dbReference type="EMBL" id="CAF3679385.1"/>
    </source>
</evidence>
<keyword evidence="1" id="KW-0812">Transmembrane</keyword>
<gene>
    <name evidence="2" type="ORF">IZO911_LOCUS13706</name>
    <name evidence="3" type="ORF">KXQ929_LOCUS9559</name>
</gene>
<feature type="transmembrane region" description="Helical" evidence="1">
    <location>
        <begin position="102"/>
        <end position="120"/>
    </location>
</feature>
<keyword evidence="1" id="KW-0472">Membrane</keyword>
<sequence>MDIYGFWLGMIITQTIICVTLFIFTWWFDFDALSKTALDHISLDTIVVSSENYSTFNTISTDQVTDEHLQLLPLEHRTKQNLKTTAENDQDKMLFKLLWKKAIVLFLFILIFIISIITSIQ</sequence>
<dbReference type="EMBL" id="CAJNOE010000111">
    <property type="protein sequence ID" value="CAF0928073.1"/>
    <property type="molecule type" value="Genomic_DNA"/>
</dbReference>